<proteinExistence type="predicted"/>
<dbReference type="Proteomes" id="UP000316806">
    <property type="component" value="Chromosome"/>
</dbReference>
<dbReference type="InterPro" id="IPR003737">
    <property type="entry name" value="GlcNAc_PI_deacetylase-related"/>
</dbReference>
<protein>
    <submittedName>
        <fullName evidence="2">PIG-L family deacetylase</fullName>
    </submittedName>
</protein>
<gene>
    <name evidence="2" type="ORF">FH965_03830</name>
</gene>
<dbReference type="SUPFAM" id="SSF102588">
    <property type="entry name" value="LmbE-like"/>
    <property type="match status" value="1"/>
</dbReference>
<organism evidence="2 3">
    <name type="scientific">Streptomyces spectabilis</name>
    <dbReference type="NCBI Taxonomy" id="68270"/>
    <lineage>
        <taxon>Bacteria</taxon>
        <taxon>Bacillati</taxon>
        <taxon>Actinomycetota</taxon>
        <taxon>Actinomycetes</taxon>
        <taxon>Kitasatosporales</taxon>
        <taxon>Streptomycetaceae</taxon>
        <taxon>Streptomyces</taxon>
    </lineage>
</organism>
<name>A0A516R2B2_STRST</name>
<evidence type="ECO:0000313" key="2">
    <source>
        <dbReference type="EMBL" id="QDQ09797.1"/>
    </source>
</evidence>
<sequence length="378" mass="40309">MVIGTTSSASSEGLVTVSRSSGAVAGRRKGDVSNASAAPVTVMRHTAAAPTRPPYGAGARAQYVDSRSHPMTVPHHRGTAPTGPSRRSVLAAAGLTAAGMAFQGSLGASGAAAATAPAIFYSPHQDDEAIGMAGSILEHKAAGRPVYLVLVSKGENGGIAEYLNRTPCVLGDKCSAPGHYHELGWQETGATPEVVSARTSEFNLSAKALGVDKVINFKLADSAYGTDSEYDAFVKQIMGKVRALAAKYPGASHKFTAGWLDTTDPARPTNATHKACSDAAYWLIKNGELKDVRFNHIYTYEAFSRDQRDRGADHVLHIPSSHMAKKRASILAYNTWDPKRNLYTAGYHSVPTMLEEAYNDPREFVYALPSRYKPGRGK</sequence>
<evidence type="ECO:0000313" key="3">
    <source>
        <dbReference type="Proteomes" id="UP000316806"/>
    </source>
</evidence>
<dbReference type="AlphaFoldDB" id="A0A516R2B2"/>
<dbReference type="EMBL" id="CP040916">
    <property type="protein sequence ID" value="QDQ09797.1"/>
    <property type="molecule type" value="Genomic_DNA"/>
</dbReference>
<dbReference type="Gene3D" id="3.40.50.10320">
    <property type="entry name" value="LmbE-like"/>
    <property type="match status" value="1"/>
</dbReference>
<accession>A0A516R2B2</accession>
<dbReference type="InterPro" id="IPR024078">
    <property type="entry name" value="LmbE-like_dom_sf"/>
</dbReference>
<dbReference type="Pfam" id="PF02585">
    <property type="entry name" value="PIG-L"/>
    <property type="match status" value="1"/>
</dbReference>
<evidence type="ECO:0000256" key="1">
    <source>
        <dbReference type="ARBA" id="ARBA00022833"/>
    </source>
</evidence>
<reference evidence="2 3" key="1">
    <citation type="journal article" date="2019" name="J. Ind. Microbiol. Biotechnol.">
        <title>The complete genomic sequence of Streptomyces spectabilis NRRL-2792 and identification of secondary metabolite biosynthetic gene clusters.</title>
        <authorList>
            <person name="Sinha A."/>
            <person name="Phillips-Salemka S."/>
            <person name="Niraula T.A."/>
            <person name="Short K.A."/>
            <person name="Niraula N.P."/>
        </authorList>
    </citation>
    <scope>NUCLEOTIDE SEQUENCE [LARGE SCALE GENOMIC DNA]</scope>
    <source>
        <strain evidence="2 3">NRRL 2792</strain>
    </source>
</reference>
<dbReference type="GO" id="GO:0016137">
    <property type="term" value="P:glycoside metabolic process"/>
    <property type="evidence" value="ECO:0007669"/>
    <property type="project" value="UniProtKB-ARBA"/>
</dbReference>
<keyword evidence="1" id="KW-0862">Zinc</keyword>
<dbReference type="InterPro" id="IPR006311">
    <property type="entry name" value="TAT_signal"/>
</dbReference>
<dbReference type="PROSITE" id="PS51318">
    <property type="entry name" value="TAT"/>
    <property type="match status" value="1"/>
</dbReference>